<feature type="domain" description="Gfo/Idh/MocA-like oxidoreductase C-terminal" evidence="2">
    <location>
        <begin position="141"/>
        <end position="328"/>
    </location>
</feature>
<protein>
    <recommendedName>
        <fullName evidence="5">Oxidoreductase</fullName>
    </recommendedName>
</protein>
<keyword evidence="4" id="KW-1185">Reference proteome</keyword>
<dbReference type="GO" id="GO:0000166">
    <property type="term" value="F:nucleotide binding"/>
    <property type="evidence" value="ECO:0007669"/>
    <property type="project" value="InterPro"/>
</dbReference>
<proteinExistence type="predicted"/>
<evidence type="ECO:0000259" key="1">
    <source>
        <dbReference type="Pfam" id="PF01408"/>
    </source>
</evidence>
<dbReference type="KEGG" id="kpf:IX53_06535"/>
<feature type="domain" description="Gfo/Idh/MocA-like oxidoreductase N-terminal" evidence="1">
    <location>
        <begin position="5"/>
        <end position="123"/>
    </location>
</feature>
<evidence type="ECO:0008006" key="5">
    <source>
        <dbReference type="Google" id="ProtNLM"/>
    </source>
</evidence>
<evidence type="ECO:0000313" key="3">
    <source>
        <dbReference type="EMBL" id="AKI97529.1"/>
    </source>
</evidence>
<dbReference type="Gene3D" id="3.40.50.720">
    <property type="entry name" value="NAD(P)-binding Rossmann-like Domain"/>
    <property type="match status" value="1"/>
</dbReference>
<dbReference type="PATRIC" id="fig|1330330.3.peg.1324"/>
<sequence length="333" mass="37273">MEKLRLAIVGCGVAARELHLPALKKLSNRIEITALVSRTMEKAKSLAELVEPRPHVFKSFNELVNSGIAEAVDLALPTSLNPEFIEKAVVNGLHVIAEKPIAVNVKEGKKVLELAKTNQNVIYIAENYRHFSIYRKAFKIINSGRIGIPALLIWRSIKLIDKNNKYAQTNWRQHPMHIVGFISDAGVHHIAAIRTMLGDVKEVIAYLKRVRDYLGAEDSITMNLLLKSGIVGNYIASYGLNFKDEIAVVGTEGNLRIGENTLKIETSRGIETLNFPKEDSFFKEFLDFYEVVKQGAENKLGSTLEALKDLAVIEAAVRSFHERRSVEVDELLE</sequence>
<dbReference type="AlphaFoldDB" id="A0A0G2ZD95"/>
<dbReference type="InterPro" id="IPR036291">
    <property type="entry name" value="NAD(P)-bd_dom_sf"/>
</dbReference>
<dbReference type="SUPFAM" id="SSF55347">
    <property type="entry name" value="Glyceraldehyde-3-phosphate dehydrogenase-like, C-terminal domain"/>
    <property type="match status" value="1"/>
</dbReference>
<dbReference type="GO" id="GO:0005737">
    <property type="term" value="C:cytoplasm"/>
    <property type="evidence" value="ECO:0007669"/>
    <property type="project" value="TreeGrafter"/>
</dbReference>
<dbReference type="Proteomes" id="UP000035159">
    <property type="component" value="Chromosome"/>
</dbReference>
<dbReference type="SUPFAM" id="SSF51735">
    <property type="entry name" value="NAD(P)-binding Rossmann-fold domains"/>
    <property type="match status" value="1"/>
</dbReference>
<dbReference type="Gene3D" id="3.30.360.10">
    <property type="entry name" value="Dihydrodipicolinate Reductase, domain 2"/>
    <property type="match status" value="1"/>
</dbReference>
<dbReference type="STRING" id="1330330.IX53_06535"/>
<dbReference type="Pfam" id="PF01408">
    <property type="entry name" value="GFO_IDH_MocA"/>
    <property type="match status" value="1"/>
</dbReference>
<dbReference type="GO" id="GO:0006740">
    <property type="term" value="P:NADPH regeneration"/>
    <property type="evidence" value="ECO:0007669"/>
    <property type="project" value="TreeGrafter"/>
</dbReference>
<reference evidence="3 4" key="1">
    <citation type="submission" date="2015-04" db="EMBL/GenBank/DDBJ databases">
        <title>Complete Genome Sequence of Kosmotoga pacifica SLHLJ1.</title>
        <authorList>
            <person name="Jiang L.J."/>
            <person name="Shao Z.Z."/>
            <person name="Jebbar M."/>
        </authorList>
    </citation>
    <scope>NUCLEOTIDE SEQUENCE [LARGE SCALE GENOMIC DNA]</scope>
    <source>
        <strain evidence="3 4">SLHLJ1</strain>
    </source>
</reference>
<evidence type="ECO:0000259" key="2">
    <source>
        <dbReference type="Pfam" id="PF02894"/>
    </source>
</evidence>
<dbReference type="RefSeq" id="WP_047754664.1">
    <property type="nucleotide sequence ID" value="NZ_CAJUHA010000014.1"/>
</dbReference>
<dbReference type="Pfam" id="PF02894">
    <property type="entry name" value="GFO_IDH_MocA_C"/>
    <property type="match status" value="1"/>
</dbReference>
<evidence type="ECO:0000313" key="4">
    <source>
        <dbReference type="Proteomes" id="UP000035159"/>
    </source>
</evidence>
<dbReference type="PANTHER" id="PTHR42840">
    <property type="entry name" value="NAD(P)-BINDING ROSSMANN-FOLD SUPERFAMILY PROTEIN-RELATED"/>
    <property type="match status" value="1"/>
</dbReference>
<dbReference type="OrthoDB" id="9815825at2"/>
<gene>
    <name evidence="3" type="ORF">IX53_06535</name>
</gene>
<dbReference type="PANTHER" id="PTHR42840:SF5">
    <property type="entry name" value="NAD(P)-BINDING ROSSMANN-FOLD SUPERFAMILY PROTEIN"/>
    <property type="match status" value="1"/>
</dbReference>
<dbReference type="InterPro" id="IPR004104">
    <property type="entry name" value="Gfo/Idh/MocA-like_OxRdtase_C"/>
</dbReference>
<organism evidence="3 4">
    <name type="scientific">Kosmotoga pacifica</name>
    <dbReference type="NCBI Taxonomy" id="1330330"/>
    <lineage>
        <taxon>Bacteria</taxon>
        <taxon>Thermotogati</taxon>
        <taxon>Thermotogota</taxon>
        <taxon>Thermotogae</taxon>
        <taxon>Kosmotogales</taxon>
        <taxon>Kosmotogaceae</taxon>
        <taxon>Kosmotoga</taxon>
    </lineage>
</organism>
<accession>A0A0G2ZD95</accession>
<dbReference type="GO" id="GO:0016491">
    <property type="term" value="F:oxidoreductase activity"/>
    <property type="evidence" value="ECO:0007669"/>
    <property type="project" value="TreeGrafter"/>
</dbReference>
<dbReference type="InterPro" id="IPR000683">
    <property type="entry name" value="Gfo/Idh/MocA-like_OxRdtase_N"/>
</dbReference>
<name>A0A0G2ZD95_9BACT</name>
<dbReference type="EMBL" id="CP011232">
    <property type="protein sequence ID" value="AKI97529.1"/>
    <property type="molecule type" value="Genomic_DNA"/>
</dbReference>